<proteinExistence type="predicted"/>
<protein>
    <recommendedName>
        <fullName evidence="2">Apea-like HEPN domain-containing protein</fullName>
    </recommendedName>
</protein>
<comment type="caution">
    <text evidence="1">The sequence shown here is derived from an EMBL/GenBank/DDBJ whole genome shotgun (WGS) entry which is preliminary data.</text>
</comment>
<name>X1KVL5_9ZZZZ</name>
<accession>X1KVL5</accession>
<evidence type="ECO:0008006" key="2">
    <source>
        <dbReference type="Google" id="ProtNLM"/>
    </source>
</evidence>
<reference evidence="1" key="1">
    <citation type="journal article" date="2014" name="Front. Microbiol.">
        <title>High frequency of phylogenetically diverse reductive dehalogenase-homologous genes in deep subseafloor sedimentary metagenomes.</title>
        <authorList>
            <person name="Kawai M."/>
            <person name="Futagami T."/>
            <person name="Toyoda A."/>
            <person name="Takaki Y."/>
            <person name="Nishi S."/>
            <person name="Hori S."/>
            <person name="Arai W."/>
            <person name="Tsubouchi T."/>
            <person name="Morono Y."/>
            <person name="Uchiyama I."/>
            <person name="Ito T."/>
            <person name="Fujiyama A."/>
            <person name="Inagaki F."/>
            <person name="Takami H."/>
        </authorList>
    </citation>
    <scope>NUCLEOTIDE SEQUENCE</scope>
    <source>
        <strain evidence="1">Expedition CK06-06</strain>
    </source>
</reference>
<dbReference type="AlphaFoldDB" id="X1KVL5"/>
<organism evidence="1">
    <name type="scientific">marine sediment metagenome</name>
    <dbReference type="NCBI Taxonomy" id="412755"/>
    <lineage>
        <taxon>unclassified sequences</taxon>
        <taxon>metagenomes</taxon>
        <taxon>ecological metagenomes</taxon>
    </lineage>
</organism>
<evidence type="ECO:0000313" key="1">
    <source>
        <dbReference type="EMBL" id="GAH85993.1"/>
    </source>
</evidence>
<sequence>LAKFIYGRFNERYIEPFKYTDPKYKNGFSIMAIACLMIETLENFWQGSNETPPREGSEFFESFFSRCIQANNELSVFKDLNFYKNIRCGILHQGETKCGWKISRNGLLLNLDTQTINATKFLSSLKKYLMWYRNELEISDFNTDQIWINFREKMKYIKKNCLAEGVDIRR</sequence>
<dbReference type="EMBL" id="BARU01039884">
    <property type="protein sequence ID" value="GAH85993.1"/>
    <property type="molecule type" value="Genomic_DNA"/>
</dbReference>
<feature type="non-terminal residue" evidence="1">
    <location>
        <position position="1"/>
    </location>
</feature>
<gene>
    <name evidence="1" type="ORF">S03H2_61751</name>
</gene>